<accession>A0AAX2H2J8</accession>
<dbReference type="Pfam" id="PF14014">
    <property type="entry name" value="DUF4230"/>
    <property type="match status" value="1"/>
</dbReference>
<name>A0AAX2H2J8_9FLAO</name>
<evidence type="ECO:0000313" key="2">
    <source>
        <dbReference type="EMBL" id="SNV16420.1"/>
    </source>
</evidence>
<dbReference type="Proteomes" id="UP000065822">
    <property type="component" value="Chromosome"/>
</dbReference>
<dbReference type="InterPro" id="IPR025324">
    <property type="entry name" value="DUF4230"/>
</dbReference>
<evidence type="ECO:0008006" key="5">
    <source>
        <dbReference type="Google" id="ProtNLM"/>
    </source>
</evidence>
<evidence type="ECO:0000313" key="1">
    <source>
        <dbReference type="EMBL" id="AMD85683.1"/>
    </source>
</evidence>
<dbReference type="EMBL" id="CP014227">
    <property type="protein sequence ID" value="AMD85683.1"/>
    <property type="molecule type" value="Genomic_DNA"/>
</dbReference>
<sequence>MKRFILGALAALAVVALLYFVFKKKENKEILEADTALIQTQIENVSKLVVTEGHFAEVISYTESQKYFMDLFTVDKKILTVVNADVTVAYDLKKLQYEIDEAQKKVVIKYIPQAEIKIFPTLKYYDVSQSQINPFKAEDVEKIRKKVNLQLRKKVEASNLKSNAENRLLSELSNILVLTKSMGWTLEYNSLPLNDSQDLKLIEKP</sequence>
<dbReference type="Proteomes" id="UP000215539">
    <property type="component" value="Chromosome 1"/>
</dbReference>
<dbReference type="AlphaFoldDB" id="A0AAX2H2J8"/>
<evidence type="ECO:0000313" key="3">
    <source>
        <dbReference type="Proteomes" id="UP000065822"/>
    </source>
</evidence>
<reference evidence="1 3" key="1">
    <citation type="submission" date="2016-02" db="EMBL/GenBank/DDBJ databases">
        <authorList>
            <person name="Holder M.E."/>
            <person name="Ajami N.J."/>
            <person name="Petrosino J.F."/>
        </authorList>
    </citation>
    <scope>NUCLEOTIDE SEQUENCE [LARGE SCALE GENOMIC DNA]</scope>
    <source>
        <strain evidence="1 3">CCUG 32990</strain>
    </source>
</reference>
<dbReference type="RefSeq" id="WP_066430522.1">
    <property type="nucleotide sequence ID" value="NZ_CP014227.1"/>
</dbReference>
<keyword evidence="3" id="KW-1185">Reference proteome</keyword>
<proteinExistence type="predicted"/>
<evidence type="ECO:0000313" key="4">
    <source>
        <dbReference type="Proteomes" id="UP000215539"/>
    </source>
</evidence>
<gene>
    <name evidence="1" type="ORF">AXF12_09255</name>
    <name evidence="2" type="ORF">SAMEA44541418_02309</name>
</gene>
<dbReference type="EMBL" id="LT906449">
    <property type="protein sequence ID" value="SNV16420.1"/>
    <property type="molecule type" value="Genomic_DNA"/>
</dbReference>
<dbReference type="KEGG" id="chg:AXF12_09255"/>
<protein>
    <recommendedName>
        <fullName evidence="5">DUF4230 domain-containing protein</fullName>
    </recommendedName>
</protein>
<organism evidence="2 4">
    <name type="scientific">Capnocytophaga haemolytica</name>
    <dbReference type="NCBI Taxonomy" id="45243"/>
    <lineage>
        <taxon>Bacteria</taxon>
        <taxon>Pseudomonadati</taxon>
        <taxon>Bacteroidota</taxon>
        <taxon>Flavobacteriia</taxon>
        <taxon>Flavobacteriales</taxon>
        <taxon>Flavobacteriaceae</taxon>
        <taxon>Capnocytophaga</taxon>
    </lineage>
</organism>
<reference evidence="2 4" key="2">
    <citation type="submission" date="2017-06" db="EMBL/GenBank/DDBJ databases">
        <authorList>
            <consortium name="Pathogen Informatics"/>
        </authorList>
    </citation>
    <scope>NUCLEOTIDE SEQUENCE [LARGE SCALE GENOMIC DNA]</scope>
    <source>
        <strain evidence="2 4">NCTC12947</strain>
    </source>
</reference>